<evidence type="ECO:0000256" key="1">
    <source>
        <dbReference type="ARBA" id="ARBA00006484"/>
    </source>
</evidence>
<dbReference type="PANTHER" id="PTHR15104">
    <property type="entry name" value="DIHYDROPTERIDINE REDUCTASE"/>
    <property type="match status" value="1"/>
</dbReference>
<evidence type="ECO:0000313" key="6">
    <source>
        <dbReference type="Proteomes" id="UP001651158"/>
    </source>
</evidence>
<evidence type="ECO:0000256" key="4">
    <source>
        <dbReference type="ARBA" id="ARBA00023002"/>
    </source>
</evidence>
<protein>
    <submittedName>
        <fullName evidence="5">Dihydropteridine reductase</fullName>
    </submittedName>
</protein>
<comment type="subunit">
    <text evidence="2">Homodimer.</text>
</comment>
<keyword evidence="3" id="KW-0521">NADP</keyword>
<proteinExistence type="inferred from homology"/>
<accession>A0ABR4QQ32</accession>
<reference evidence="5 6" key="1">
    <citation type="journal article" date="2022" name="Front. Cell. Infect. Microbiol.">
        <title>The Genomes of Two Strains of Taenia crassiceps the Animal Model for the Study of Human Cysticercosis.</title>
        <authorList>
            <person name="Bobes R.J."/>
            <person name="Estrada K."/>
            <person name="Rios-Valencia D.G."/>
            <person name="Calderon-Gallegos A."/>
            <person name="de la Torre P."/>
            <person name="Carrero J.C."/>
            <person name="Sanchez-Flores A."/>
            <person name="Laclette J.P."/>
        </authorList>
    </citation>
    <scope>NUCLEOTIDE SEQUENCE [LARGE SCALE GENOMIC DNA]</scope>
    <source>
        <strain evidence="5">WFUcys</strain>
    </source>
</reference>
<dbReference type="Proteomes" id="UP001651158">
    <property type="component" value="Unassembled WGS sequence"/>
</dbReference>
<comment type="similarity">
    <text evidence="1">Belongs to the short-chain dehydrogenases/reductases (SDR) family.</text>
</comment>
<evidence type="ECO:0000313" key="5">
    <source>
        <dbReference type="EMBL" id="KAL5111682.1"/>
    </source>
</evidence>
<evidence type="ECO:0000256" key="3">
    <source>
        <dbReference type="ARBA" id="ARBA00022857"/>
    </source>
</evidence>
<name>A0ABR4QQ32_9CEST</name>
<dbReference type="PANTHER" id="PTHR15104:SF0">
    <property type="entry name" value="DIHYDROPTERIDINE REDUCTASE"/>
    <property type="match status" value="1"/>
</dbReference>
<comment type="caution">
    <text evidence="5">The sequence shown here is derived from an EMBL/GenBank/DDBJ whole genome shotgun (WGS) entry which is preliminary data.</text>
</comment>
<keyword evidence="4" id="KW-0560">Oxidoreductase</keyword>
<evidence type="ECO:0000256" key="2">
    <source>
        <dbReference type="ARBA" id="ARBA00011738"/>
    </source>
</evidence>
<keyword evidence="6" id="KW-1185">Reference proteome</keyword>
<dbReference type="EMBL" id="JAKROA010000001">
    <property type="protein sequence ID" value="KAL5111682.1"/>
    <property type="molecule type" value="Genomic_DNA"/>
</dbReference>
<organism evidence="5 6">
    <name type="scientific">Taenia crassiceps</name>
    <dbReference type="NCBI Taxonomy" id="6207"/>
    <lineage>
        <taxon>Eukaryota</taxon>
        <taxon>Metazoa</taxon>
        <taxon>Spiralia</taxon>
        <taxon>Lophotrochozoa</taxon>
        <taxon>Platyhelminthes</taxon>
        <taxon>Cestoda</taxon>
        <taxon>Eucestoda</taxon>
        <taxon>Cyclophyllidea</taxon>
        <taxon>Taeniidae</taxon>
        <taxon>Taenia</taxon>
    </lineage>
</organism>
<gene>
    <name evidence="5" type="ORF">TcWFU_003013</name>
</gene>
<sequence length="112" mass="12197">MENLGVIKSVDSAIIKQSIWPLTITSSVRSAHHRSGDLFVLFGSISALNGTPSSSPSNQSLLLHDFYCRNQTRMIGYGLAKVVVHQLTTSLAQPKSWMPPDSHVIALLLHSS</sequence>